<reference evidence="1" key="2">
    <citation type="submission" date="2020-05" db="UniProtKB">
        <authorList>
            <consortium name="EnsemblMetazoa"/>
        </authorList>
    </citation>
    <scope>IDENTIFICATION</scope>
    <source>
        <strain evidence="1">IAEA</strain>
    </source>
</reference>
<proteinExistence type="predicted"/>
<protein>
    <submittedName>
        <fullName evidence="1">Uncharacterized protein</fullName>
    </submittedName>
</protein>
<reference evidence="2" key="1">
    <citation type="submission" date="2014-03" db="EMBL/GenBank/DDBJ databases">
        <authorList>
            <person name="Aksoy S."/>
            <person name="Warren W."/>
            <person name="Wilson R.K."/>
        </authorList>
    </citation>
    <scope>NUCLEOTIDE SEQUENCE [LARGE SCALE GENOMIC DNA]</scope>
    <source>
        <strain evidence="2">IAEA</strain>
    </source>
</reference>
<accession>A0A1B0AJM5</accession>
<evidence type="ECO:0000313" key="1">
    <source>
        <dbReference type="EnsemblMetazoa" id="GPAI047946-PA"/>
    </source>
</evidence>
<dbReference type="VEuPathDB" id="VectorBase:GPAI047946"/>
<name>A0A1B0AJM5_GLOPL</name>
<dbReference type="Proteomes" id="UP000092445">
    <property type="component" value="Unassembled WGS sequence"/>
</dbReference>
<keyword evidence="2" id="KW-1185">Reference proteome</keyword>
<sequence>MKGSAMRYACNEKLSSCYKDMLDLSLRWLEKHGKGFLHFIRHYFIITTTITITTTIITTTIAITTTITTTTITITTTTITTTTATSTIITTKRLIVVDRSLEYCKIMKSLKNLRNNIVGSRCERAPYYQAGRLYLQLQCQQVYLLN</sequence>
<dbReference type="AlphaFoldDB" id="A0A1B0AJM5"/>
<dbReference type="EnsemblMetazoa" id="GPAI047946-RA">
    <property type="protein sequence ID" value="GPAI047946-PA"/>
    <property type="gene ID" value="GPAI047946"/>
</dbReference>
<evidence type="ECO:0000313" key="2">
    <source>
        <dbReference type="Proteomes" id="UP000092445"/>
    </source>
</evidence>
<organism evidence="1 2">
    <name type="scientific">Glossina pallidipes</name>
    <name type="common">Tsetse fly</name>
    <dbReference type="NCBI Taxonomy" id="7398"/>
    <lineage>
        <taxon>Eukaryota</taxon>
        <taxon>Metazoa</taxon>
        <taxon>Ecdysozoa</taxon>
        <taxon>Arthropoda</taxon>
        <taxon>Hexapoda</taxon>
        <taxon>Insecta</taxon>
        <taxon>Pterygota</taxon>
        <taxon>Neoptera</taxon>
        <taxon>Endopterygota</taxon>
        <taxon>Diptera</taxon>
        <taxon>Brachycera</taxon>
        <taxon>Muscomorpha</taxon>
        <taxon>Hippoboscoidea</taxon>
        <taxon>Glossinidae</taxon>
        <taxon>Glossina</taxon>
    </lineage>
</organism>